<protein>
    <submittedName>
        <fullName evidence="1">Uncharacterized protein</fullName>
    </submittedName>
</protein>
<dbReference type="EMBL" id="BAMX01000006">
    <property type="protein sequence ID" value="GAN65097.1"/>
    <property type="molecule type" value="Genomic_DNA"/>
</dbReference>
<keyword evidence="3" id="KW-1185">Reference proteome</keyword>
<evidence type="ECO:0000313" key="2">
    <source>
        <dbReference type="EMBL" id="GAN65097.1"/>
    </source>
</evidence>
<organism evidence="1 4">
    <name type="scientific">Acetobacter orientalis</name>
    <dbReference type="NCBI Taxonomy" id="146474"/>
    <lineage>
        <taxon>Bacteria</taxon>
        <taxon>Pseudomonadati</taxon>
        <taxon>Pseudomonadota</taxon>
        <taxon>Alphaproteobacteria</taxon>
        <taxon>Acetobacterales</taxon>
        <taxon>Acetobacteraceae</taxon>
        <taxon>Acetobacter</taxon>
    </lineage>
</organism>
<dbReference type="Proteomes" id="UP000032670">
    <property type="component" value="Unassembled WGS sequence"/>
</dbReference>
<gene>
    <name evidence="2" type="ORF">Abor_006_051</name>
    <name evidence="1" type="ORF">AcetOrient_orf01256</name>
</gene>
<reference evidence="1 4" key="2">
    <citation type="submission" date="2018-02" db="EMBL/GenBank/DDBJ databases">
        <title>Acetobacter orientalis genome.</title>
        <authorList>
            <person name="Nakashima N."/>
            <person name="Tamura T."/>
        </authorList>
    </citation>
    <scope>NUCLEOTIDE SEQUENCE [LARGE SCALE GENOMIC DNA]</scope>
    <source>
        <strain evidence="1 4">FAN1</strain>
    </source>
</reference>
<dbReference type="RefSeq" id="WP_048840155.1">
    <property type="nucleotide sequence ID" value="NZ_BAMX01000006.1"/>
</dbReference>
<reference evidence="2 3" key="1">
    <citation type="submission" date="2012-11" db="EMBL/GenBank/DDBJ databases">
        <title>Whole genome sequence of Acetobacter orientalis 21F-2.</title>
        <authorList>
            <person name="Azuma Y."/>
            <person name="Higashiura N."/>
            <person name="Hirakawa H."/>
            <person name="Matsushita K."/>
        </authorList>
    </citation>
    <scope>NUCLEOTIDE SEQUENCE [LARGE SCALE GENOMIC DNA]</scope>
    <source>
        <strain evidence="2 3">21F-2</strain>
    </source>
</reference>
<evidence type="ECO:0000313" key="4">
    <source>
        <dbReference type="Proteomes" id="UP000270034"/>
    </source>
</evidence>
<dbReference type="Proteomes" id="UP000270034">
    <property type="component" value="Chromosome"/>
</dbReference>
<dbReference type="PROSITE" id="PS51257">
    <property type="entry name" value="PROKAR_LIPOPROTEIN"/>
    <property type="match status" value="1"/>
</dbReference>
<accession>A0A2Z5ZG87</accession>
<accession>A0A0D6NGA7</accession>
<name>A0A2Z5ZG87_9PROT</name>
<proteinExistence type="predicted"/>
<sequence>MSDRIIRNAMTAAAFTALLALAGCGDRYNAGSRAGTGALIGAGGGAAIGAIAGGGPGAAIGALAGGGTGAAVGAATTPERPRRRY</sequence>
<dbReference type="GeneID" id="76203241"/>
<dbReference type="AlphaFoldDB" id="A0A2Z5ZG87"/>
<dbReference type="EMBL" id="AP018515">
    <property type="protein sequence ID" value="BBC79207.1"/>
    <property type="molecule type" value="Genomic_DNA"/>
</dbReference>
<evidence type="ECO:0000313" key="3">
    <source>
        <dbReference type="Proteomes" id="UP000032670"/>
    </source>
</evidence>
<dbReference type="KEGG" id="aot:AcetOri_orf01256"/>
<evidence type="ECO:0000313" key="1">
    <source>
        <dbReference type="EMBL" id="BBC79207.1"/>
    </source>
</evidence>
<dbReference type="STRING" id="1231341.Abor_006_051"/>